<evidence type="ECO:0000256" key="6">
    <source>
        <dbReference type="ARBA" id="ARBA00030563"/>
    </source>
</evidence>
<dbReference type="Proteomes" id="UP000740727">
    <property type="component" value="Unassembled WGS sequence"/>
</dbReference>
<dbReference type="InterPro" id="IPR018149">
    <property type="entry name" value="Lys-tRNA-synth_II_C"/>
</dbReference>
<gene>
    <name evidence="9" type="ORF">EBT44_00760</name>
</gene>
<dbReference type="SUPFAM" id="SSF55681">
    <property type="entry name" value="Class II aaRS and biotin synthetases"/>
    <property type="match status" value="1"/>
</dbReference>
<dbReference type="PROSITE" id="PS51186">
    <property type="entry name" value="GNAT"/>
    <property type="match status" value="1"/>
</dbReference>
<dbReference type="SUPFAM" id="SSF55729">
    <property type="entry name" value="Acyl-CoA N-acyltransferases (Nat)"/>
    <property type="match status" value="1"/>
</dbReference>
<dbReference type="CDD" id="cd04322">
    <property type="entry name" value="LysRS_N"/>
    <property type="match status" value="1"/>
</dbReference>
<dbReference type="GO" id="GO:0006430">
    <property type="term" value="P:lysyl-tRNA aminoacylation"/>
    <property type="evidence" value="ECO:0007669"/>
    <property type="project" value="InterPro"/>
</dbReference>
<dbReference type="PROSITE" id="PS50862">
    <property type="entry name" value="AA_TRNA_LIGASE_II"/>
    <property type="match status" value="1"/>
</dbReference>
<evidence type="ECO:0000256" key="3">
    <source>
        <dbReference type="ARBA" id="ARBA00022741"/>
    </source>
</evidence>
<comment type="caution">
    <text evidence="9">The sequence shown here is derived from an EMBL/GenBank/DDBJ whole genome shotgun (WGS) entry which is preliminary data.</text>
</comment>
<evidence type="ECO:0000256" key="5">
    <source>
        <dbReference type="ARBA" id="ARBA00023146"/>
    </source>
</evidence>
<dbReference type="AlphaFoldDB" id="A0A965GBS1"/>
<feature type="domain" description="Aminoacyl-transfer RNA synthetases class-II family profile" evidence="7">
    <location>
        <begin position="184"/>
        <end position="422"/>
    </location>
</feature>
<feature type="domain" description="N-acetyltransferase" evidence="8">
    <location>
        <begin position="420"/>
        <end position="553"/>
    </location>
</feature>
<dbReference type="EMBL" id="RFXN01000004">
    <property type="protein sequence ID" value="NBR93388.1"/>
    <property type="molecule type" value="Genomic_DNA"/>
</dbReference>
<dbReference type="GO" id="GO:0005524">
    <property type="term" value="F:ATP binding"/>
    <property type="evidence" value="ECO:0007669"/>
    <property type="project" value="UniProtKB-KW"/>
</dbReference>
<dbReference type="PANTHER" id="PTHR42918:SF15">
    <property type="entry name" value="LYSINE--TRNA LIGASE, CHLOROPLASTIC_MITOCHONDRIAL"/>
    <property type="match status" value="1"/>
</dbReference>
<comment type="similarity">
    <text evidence="1">Belongs to the class-II aminoacyl-tRNA synthetase family.</text>
</comment>
<dbReference type="InterPro" id="IPR006195">
    <property type="entry name" value="aa-tRNA-synth_II"/>
</dbReference>
<dbReference type="Pfam" id="PF00152">
    <property type="entry name" value="tRNA-synt_2"/>
    <property type="match status" value="2"/>
</dbReference>
<organism evidence="9 10">
    <name type="scientific">Candidatus Fonsibacter lacus</name>
    <dbReference type="NCBI Taxonomy" id="2576439"/>
    <lineage>
        <taxon>Bacteria</taxon>
        <taxon>Pseudomonadati</taxon>
        <taxon>Pseudomonadota</taxon>
        <taxon>Alphaproteobacteria</taxon>
        <taxon>Candidatus Pelagibacterales</taxon>
        <taxon>Candidatus Pelagibacterales incertae sedis</taxon>
        <taxon>Candidatus Fonsibacter</taxon>
    </lineage>
</organism>
<dbReference type="GO" id="GO:0016747">
    <property type="term" value="F:acyltransferase activity, transferring groups other than amino-acyl groups"/>
    <property type="evidence" value="ECO:0007669"/>
    <property type="project" value="InterPro"/>
</dbReference>
<keyword evidence="9" id="KW-0012">Acyltransferase</keyword>
<evidence type="ECO:0000256" key="2">
    <source>
        <dbReference type="ARBA" id="ARBA00022598"/>
    </source>
</evidence>
<keyword evidence="3" id="KW-0547">Nucleotide-binding</keyword>
<accession>A0A965GBS1</accession>
<keyword evidence="5" id="KW-0030">Aminoacyl-tRNA synthetase</keyword>
<dbReference type="NCBIfam" id="NF005921">
    <property type="entry name" value="PRK07922.1"/>
    <property type="match status" value="1"/>
</dbReference>
<dbReference type="SUPFAM" id="SSF50249">
    <property type="entry name" value="Nucleic acid-binding proteins"/>
    <property type="match status" value="1"/>
</dbReference>
<dbReference type="Gene3D" id="3.30.930.10">
    <property type="entry name" value="Bira Bifunctional Protein, Domain 2"/>
    <property type="match status" value="2"/>
</dbReference>
<name>A0A965GBS1_9PROT</name>
<dbReference type="InterPro" id="IPR012340">
    <property type="entry name" value="NA-bd_OB-fold"/>
</dbReference>
<dbReference type="Pfam" id="PF00583">
    <property type="entry name" value="Acetyltransf_1"/>
    <property type="match status" value="1"/>
</dbReference>
<dbReference type="PANTHER" id="PTHR42918">
    <property type="entry name" value="LYSYL-TRNA SYNTHETASE"/>
    <property type="match status" value="1"/>
</dbReference>
<dbReference type="InterPro" id="IPR016181">
    <property type="entry name" value="Acyl_CoA_acyltransferase"/>
</dbReference>
<dbReference type="Gene3D" id="3.40.630.30">
    <property type="match status" value="1"/>
</dbReference>
<dbReference type="InterPro" id="IPR004365">
    <property type="entry name" value="NA-bd_OB_tRNA"/>
</dbReference>
<dbReference type="InterPro" id="IPR045864">
    <property type="entry name" value="aa-tRNA-synth_II/BPL/LPL"/>
</dbReference>
<evidence type="ECO:0000313" key="10">
    <source>
        <dbReference type="Proteomes" id="UP000740727"/>
    </source>
</evidence>
<proteinExistence type="inferred from homology"/>
<reference evidence="9" key="1">
    <citation type="submission" date="2018-10" db="EMBL/GenBank/DDBJ databases">
        <title>Iterative Subtractive Binning of Freshwater Chronoseries Metagenomes Recovers Nearly Complete Genomes from over Four Hundred Novel Species.</title>
        <authorList>
            <person name="Rodriguez-R L.M."/>
            <person name="Tsementzi D."/>
            <person name="Luo C."/>
            <person name="Konstantinidis K.T."/>
        </authorList>
    </citation>
    <scope>NUCLEOTIDE SEQUENCE</scope>
    <source>
        <strain evidence="9">WB5_2A_028</strain>
    </source>
</reference>
<evidence type="ECO:0000259" key="8">
    <source>
        <dbReference type="PROSITE" id="PS51186"/>
    </source>
</evidence>
<dbReference type="InterPro" id="IPR000182">
    <property type="entry name" value="GNAT_dom"/>
</dbReference>
<evidence type="ECO:0000259" key="7">
    <source>
        <dbReference type="PROSITE" id="PS50862"/>
    </source>
</evidence>
<dbReference type="GO" id="GO:0004824">
    <property type="term" value="F:lysine-tRNA ligase activity"/>
    <property type="evidence" value="ECO:0007669"/>
    <property type="project" value="InterPro"/>
</dbReference>
<dbReference type="GO" id="GO:0005829">
    <property type="term" value="C:cytosol"/>
    <property type="evidence" value="ECO:0007669"/>
    <property type="project" value="TreeGrafter"/>
</dbReference>
<dbReference type="PRINTS" id="PR00982">
    <property type="entry name" value="TRNASYNTHLYS"/>
</dbReference>
<dbReference type="CDD" id="cd04301">
    <property type="entry name" value="NAT_SF"/>
    <property type="match status" value="1"/>
</dbReference>
<keyword evidence="2" id="KW-0436">Ligase</keyword>
<keyword evidence="9" id="KW-0808">Transferase</keyword>
<evidence type="ECO:0000256" key="1">
    <source>
        <dbReference type="ARBA" id="ARBA00008226"/>
    </source>
</evidence>
<dbReference type="Pfam" id="PF01336">
    <property type="entry name" value="tRNA_anti-codon"/>
    <property type="match status" value="1"/>
</dbReference>
<dbReference type="InterPro" id="IPR044136">
    <property type="entry name" value="Lys-tRNA-ligase_II_N"/>
</dbReference>
<evidence type="ECO:0000313" key="9">
    <source>
        <dbReference type="EMBL" id="NBR93388.1"/>
    </source>
</evidence>
<dbReference type="GO" id="GO:0000049">
    <property type="term" value="F:tRNA binding"/>
    <property type="evidence" value="ECO:0007669"/>
    <property type="project" value="TreeGrafter"/>
</dbReference>
<dbReference type="InterPro" id="IPR004364">
    <property type="entry name" value="Aa-tRNA-synt_II"/>
</dbReference>
<dbReference type="Gene3D" id="2.40.50.140">
    <property type="entry name" value="Nucleic acid-binding proteins"/>
    <property type="match status" value="1"/>
</dbReference>
<keyword evidence="4" id="KW-0067">ATP-binding</keyword>
<evidence type="ECO:0000256" key="4">
    <source>
        <dbReference type="ARBA" id="ARBA00022840"/>
    </source>
</evidence>
<protein>
    <recommendedName>
        <fullName evidence="6">Lysyl-tRNA synthetase</fullName>
    </recommendedName>
</protein>
<sequence>MAESEGNIASEIDDLPEQMQVRRQKRDSLVESGHEAYPVSVPRTSSLKAIREKFGHLEIDVKSGITESVTGRVIFKRDTGKLAFATLREGDGTELQAMFSLDQVGAETLEQWKSFVDLGDLVSVTGEIITSKRGELSVLATSWHMAAKALRPLPVEHKPLSEETRVRQRYVDLIVRPEARTIARLRPAVMSSLRSSFAAREFIEVETPMLQVLHGGAAARPFKTHINAYDMELFLRIAPELYLKRCIVGGIERVFEINRNFRNEGADSSHSPEFAMIESYQAYGDWRDGINLTRGLVQEAANSIFGSTVVKHFDGRESDLGGQWDEISDTSPLVRSHREIPGVVEKWDLYVDGFELATGYSELVDPVIQRERLVAQALLGAKGDLEAMALDEDFLSALEVGMPPTAGMGMGPVGKTRMTPIIRPAKTNDIKTIRAMIDEYALQRRLLSKETVTLYEDVQEFTVAELNGEVVGCGALHILWEDLAEVRTMAVRENLRKQGIGHMILDRIVTRAIEIGVKRLFCLTFETDFFAKHGFVEIEGAPVAPDVYQQLLRSYDEGIAEFLDLESVKPNTLGNTRMLKVI</sequence>